<dbReference type="PANTHER" id="PTHR22740:SF3">
    <property type="entry name" value="PROTEIN KRBA1"/>
    <property type="match status" value="1"/>
</dbReference>
<feature type="region of interest" description="Disordered" evidence="1">
    <location>
        <begin position="274"/>
        <end position="309"/>
    </location>
</feature>
<dbReference type="EMBL" id="JAATJU010001099">
    <property type="protein sequence ID" value="KAH0520269.1"/>
    <property type="molecule type" value="Genomic_DNA"/>
</dbReference>
<dbReference type="InterPro" id="IPR036051">
    <property type="entry name" value="KRAB_dom_sf"/>
</dbReference>
<protein>
    <submittedName>
        <fullName evidence="3">Protein KRBA1</fullName>
    </submittedName>
</protein>
<sequence>MALQVPISFKDLAVRFSEEEWRLLQEGQREFYRDVMRENYETLVSVGTSELLPLSAFLSPSGPGGATTEESHHDKGQEPPVEHGSQGGQPQQSLHLTALVQLVKEIPEFLFGEVKGAEDYSESGSTSLEGDRATPEGHGQDKNLRVSELSSGSEKVPGSWLSLVEHDRESSDCGDVKTAYQLAFSPSPNSSRGRTAPENSPLQGLINCLKEILVPGPQHRGTAPDLPPSLPGLSVLKQTRAEVEPGSLPCPVKTEPVSGDCPLQGLLNCLKEIPEAPDRRPSPSGAGDVRLQEDPGKRNSGETATMPSPLHCLESSLRGILPVRPLRFTCVTGPAPSPSPCSSSSISSSDGEDLRPEPAFWQPPLQRVVSSLPLSQPSRCCCKSDPLPLLCQAPMASA</sequence>
<evidence type="ECO:0000313" key="3">
    <source>
        <dbReference type="EMBL" id="KAH0520269.1"/>
    </source>
</evidence>
<dbReference type="Pfam" id="PF15287">
    <property type="entry name" value="KRBA1"/>
    <property type="match status" value="3"/>
</dbReference>
<feature type="compositionally biased region" description="Basic and acidic residues" evidence="1">
    <location>
        <begin position="69"/>
        <end position="81"/>
    </location>
</feature>
<proteinExistence type="predicted"/>
<dbReference type="PROSITE" id="PS50805">
    <property type="entry name" value="KRAB"/>
    <property type="match status" value="1"/>
</dbReference>
<dbReference type="Pfam" id="PF01352">
    <property type="entry name" value="KRAB"/>
    <property type="match status" value="1"/>
</dbReference>
<dbReference type="InterPro" id="IPR029317">
    <property type="entry name" value="KRBA1_rpt"/>
</dbReference>
<gene>
    <name evidence="3" type="ORF">LTLLF_207005</name>
</gene>
<feature type="region of interest" description="Disordered" evidence="1">
    <location>
        <begin position="117"/>
        <end position="156"/>
    </location>
</feature>
<feature type="domain" description="KRAB" evidence="2">
    <location>
        <begin position="7"/>
        <end position="78"/>
    </location>
</feature>
<dbReference type="InterPro" id="IPR001909">
    <property type="entry name" value="KRAB"/>
</dbReference>
<reference evidence="3" key="1">
    <citation type="submission" date="2020-03" db="EMBL/GenBank/DDBJ databases">
        <title>Studies in the Genomics of Life Span.</title>
        <authorList>
            <person name="Glass D."/>
        </authorList>
    </citation>
    <scope>NUCLEOTIDE SEQUENCE</scope>
    <source>
        <strain evidence="3">LTLLF</strain>
        <tissue evidence="3">Muscle</tissue>
    </source>
</reference>
<feature type="compositionally biased region" description="Low complexity" evidence="1">
    <location>
        <begin position="340"/>
        <end position="349"/>
    </location>
</feature>
<organism evidence="3 4">
    <name type="scientific">Microtus ochrogaster</name>
    <name type="common">Prairie vole</name>
    <dbReference type="NCBI Taxonomy" id="79684"/>
    <lineage>
        <taxon>Eukaryota</taxon>
        <taxon>Metazoa</taxon>
        <taxon>Chordata</taxon>
        <taxon>Craniata</taxon>
        <taxon>Vertebrata</taxon>
        <taxon>Euteleostomi</taxon>
        <taxon>Mammalia</taxon>
        <taxon>Eutheria</taxon>
        <taxon>Euarchontoglires</taxon>
        <taxon>Glires</taxon>
        <taxon>Rodentia</taxon>
        <taxon>Myomorpha</taxon>
        <taxon>Muroidea</taxon>
        <taxon>Cricetidae</taxon>
        <taxon>Arvicolinae</taxon>
        <taxon>Microtus</taxon>
    </lineage>
</organism>
<dbReference type="SUPFAM" id="SSF109640">
    <property type="entry name" value="KRAB domain (Kruppel-associated box)"/>
    <property type="match status" value="1"/>
</dbReference>
<evidence type="ECO:0000256" key="1">
    <source>
        <dbReference type="SAM" id="MobiDB-lite"/>
    </source>
</evidence>
<feature type="region of interest" description="Disordered" evidence="1">
    <location>
        <begin position="56"/>
        <end position="91"/>
    </location>
</feature>
<feature type="compositionally biased region" description="Basic and acidic residues" evidence="1">
    <location>
        <begin position="290"/>
        <end position="300"/>
    </location>
</feature>
<comment type="caution">
    <text evidence="3">The sequence shown here is derived from an EMBL/GenBank/DDBJ whole genome shotgun (WGS) entry which is preliminary data.</text>
</comment>
<dbReference type="GO" id="GO:0006355">
    <property type="term" value="P:regulation of DNA-templated transcription"/>
    <property type="evidence" value="ECO:0007669"/>
    <property type="project" value="InterPro"/>
</dbReference>
<dbReference type="InterPro" id="IPR040095">
    <property type="entry name" value="KRBA1"/>
</dbReference>
<feature type="compositionally biased region" description="Basic and acidic residues" evidence="1">
    <location>
        <begin position="129"/>
        <end position="145"/>
    </location>
</feature>
<accession>A0A8J6L4H5</accession>
<dbReference type="Gene3D" id="6.10.140.140">
    <property type="match status" value="1"/>
</dbReference>
<evidence type="ECO:0000313" key="4">
    <source>
        <dbReference type="Proteomes" id="UP000710432"/>
    </source>
</evidence>
<dbReference type="Proteomes" id="UP000710432">
    <property type="component" value="Unassembled WGS sequence"/>
</dbReference>
<dbReference type="PANTHER" id="PTHR22740">
    <property type="entry name" value="PROTEIN KRBA1"/>
    <property type="match status" value="1"/>
</dbReference>
<dbReference type="CDD" id="cd07765">
    <property type="entry name" value="KRAB_A-box"/>
    <property type="match status" value="1"/>
</dbReference>
<dbReference type="AlphaFoldDB" id="A0A8J6L4H5"/>
<evidence type="ECO:0000259" key="2">
    <source>
        <dbReference type="PROSITE" id="PS50805"/>
    </source>
</evidence>
<dbReference type="SMART" id="SM00349">
    <property type="entry name" value="KRAB"/>
    <property type="match status" value="1"/>
</dbReference>
<dbReference type="SMART" id="SM01258">
    <property type="entry name" value="KRBA1"/>
    <property type="match status" value="3"/>
</dbReference>
<name>A0A8J6L4H5_MICOH</name>
<feature type="region of interest" description="Disordered" evidence="1">
    <location>
        <begin position="333"/>
        <end position="362"/>
    </location>
</feature>